<dbReference type="EMBL" id="GL945441">
    <property type="protein sequence ID" value="EGO20323.1"/>
    <property type="molecule type" value="Genomic_DNA"/>
</dbReference>
<dbReference type="AlphaFoldDB" id="F8P9J4"/>
<evidence type="ECO:0000259" key="1">
    <source>
        <dbReference type="Pfam" id="PF22924"/>
    </source>
</evidence>
<dbReference type="GeneID" id="18809331"/>
<dbReference type="InterPro" id="IPR055060">
    <property type="entry name" value="ACOX_C_alpha1"/>
</dbReference>
<dbReference type="InterPro" id="IPR009100">
    <property type="entry name" value="AcylCoA_DH/oxidase_NM_dom_sf"/>
</dbReference>
<dbReference type="OrthoDB" id="538336at2759"/>
<evidence type="ECO:0000313" key="2">
    <source>
        <dbReference type="EMBL" id="EGO20323.1"/>
    </source>
</evidence>
<dbReference type="KEGG" id="sla:SERLADRAFT_352212"/>
<dbReference type="SUPFAM" id="SSF56645">
    <property type="entry name" value="Acyl-CoA dehydrogenase NM domain-like"/>
    <property type="match status" value="1"/>
</dbReference>
<dbReference type="InterPro" id="IPR036250">
    <property type="entry name" value="AcylCo_DH-like_C"/>
</dbReference>
<proteinExistence type="predicted"/>
<dbReference type="GO" id="GO:0033540">
    <property type="term" value="P:fatty acid beta-oxidation using acyl-CoA oxidase"/>
    <property type="evidence" value="ECO:0007669"/>
    <property type="project" value="TreeGrafter"/>
</dbReference>
<dbReference type="GO" id="GO:0071949">
    <property type="term" value="F:FAD binding"/>
    <property type="evidence" value="ECO:0007669"/>
    <property type="project" value="InterPro"/>
</dbReference>
<dbReference type="RefSeq" id="XP_007323068.1">
    <property type="nucleotide sequence ID" value="XM_007323006.1"/>
</dbReference>
<name>F8P9J4_SERL9</name>
<gene>
    <name evidence="2" type="ORF">SERLADRAFT_352212</name>
</gene>
<dbReference type="GO" id="GO:0003997">
    <property type="term" value="F:acyl-CoA oxidase activity"/>
    <property type="evidence" value="ECO:0007669"/>
    <property type="project" value="InterPro"/>
</dbReference>
<organism>
    <name type="scientific">Serpula lacrymans var. lacrymans (strain S7.9)</name>
    <name type="common">Dry rot fungus</name>
    <dbReference type="NCBI Taxonomy" id="578457"/>
    <lineage>
        <taxon>Eukaryota</taxon>
        <taxon>Fungi</taxon>
        <taxon>Dikarya</taxon>
        <taxon>Basidiomycota</taxon>
        <taxon>Agaricomycotina</taxon>
        <taxon>Agaricomycetes</taxon>
        <taxon>Agaricomycetidae</taxon>
        <taxon>Boletales</taxon>
        <taxon>Coniophorineae</taxon>
        <taxon>Serpulaceae</taxon>
        <taxon>Serpula</taxon>
    </lineage>
</organism>
<dbReference type="Proteomes" id="UP000008064">
    <property type="component" value="Unassembled WGS sequence"/>
</dbReference>
<sequence>MVRPTVKLATSQLFQLRSHTVPQERRVSLAYERAKAIARLYDFTAEDVLNLSPKFWQMHMDPILCVDTAATTLLIMQYNLFAGTLAVYAANRPDLQQVLIEALSYQVSCLFCLTEVGHGLDAIHIETTATLLPDGGFELHTPNEQAAKHMPPTAPAGLPTIAIIFARTIFDAEDRGIKPFLVAINDGYAMNRGISCKVIPYRGGYHHINHALTYFDHVYLPQSALLGSDSLPTDRRNAFLEGINRVASGGLAIACIAIPYLQLSSSIAARYSLRRKIVDAVSGKPQPIIALRTQQIPVLTALVQSFVLRALQSAVIREFVNHELDVRIRHGIAAISKVVTIQQTQSMQLMLSDRCGAQGLYCHNQIIELHTSLRGAAIAEGDVLVLSIRLASELLLGRYSMPPSTEPDSLLARHEAGLFKELGQLLTNITHHRSEKFNNLILPQCMPLVEAIGHRMAYDAAVKEGVPSYISNLYIASVVKLDSSWYVQHAGLTRQMQVAMEEAAVSAAYPCLQGMLDQIDVDPYITAPIVSDRQWSEFVDSLDTIGGGNDSGRSSLCSTSTSLDKQNLARL</sequence>
<protein>
    <recommendedName>
        <fullName evidence="1">Acyl-CoA oxidase C-alpha1 domain-containing protein</fullName>
    </recommendedName>
</protein>
<dbReference type="SUPFAM" id="SSF47203">
    <property type="entry name" value="Acyl-CoA dehydrogenase C-terminal domain-like"/>
    <property type="match status" value="1"/>
</dbReference>
<dbReference type="Gene3D" id="1.20.140.10">
    <property type="entry name" value="Butyryl-CoA Dehydrogenase, subunit A, domain 3"/>
    <property type="match status" value="1"/>
</dbReference>
<dbReference type="PANTHER" id="PTHR10909:SF382">
    <property type="entry name" value="ACYL-COENZYME A OXIDASE"/>
    <property type="match status" value="1"/>
</dbReference>
<dbReference type="GO" id="GO:0055088">
    <property type="term" value="P:lipid homeostasis"/>
    <property type="evidence" value="ECO:0007669"/>
    <property type="project" value="TreeGrafter"/>
</dbReference>
<dbReference type="GO" id="GO:0005777">
    <property type="term" value="C:peroxisome"/>
    <property type="evidence" value="ECO:0007669"/>
    <property type="project" value="InterPro"/>
</dbReference>
<feature type="domain" description="Acyl-CoA oxidase C-alpha1" evidence="1">
    <location>
        <begin position="257"/>
        <end position="394"/>
    </location>
</feature>
<accession>F8P9J4</accession>
<dbReference type="InterPro" id="IPR012258">
    <property type="entry name" value="Acyl-CoA_oxidase"/>
</dbReference>
<dbReference type="Pfam" id="PF22924">
    <property type="entry name" value="ACOX_C_alpha1"/>
    <property type="match status" value="1"/>
</dbReference>
<dbReference type="Gene3D" id="2.40.110.10">
    <property type="entry name" value="Butyryl-CoA Dehydrogenase, subunit A, domain 2"/>
    <property type="match status" value="1"/>
</dbReference>
<reference evidence="2" key="1">
    <citation type="submission" date="2011-04" db="EMBL/GenBank/DDBJ databases">
        <title>Evolution of plant cell wall degrading machinery underlies the functional diversity of forest fungi.</title>
        <authorList>
            <consortium name="US DOE Joint Genome Institute (JGI-PGF)"/>
            <person name="Eastwood D.C."/>
            <person name="Floudas D."/>
            <person name="Binder M."/>
            <person name="Majcherczyk A."/>
            <person name="Schneider P."/>
            <person name="Aerts A."/>
            <person name="Asiegbu F.O."/>
            <person name="Baker S.E."/>
            <person name="Barry K."/>
            <person name="Bendiksby M."/>
            <person name="Blumentritt M."/>
            <person name="Coutinho P.M."/>
            <person name="Cullen D."/>
            <person name="Cullen D."/>
            <person name="Gathman A."/>
            <person name="Goodell B."/>
            <person name="Henrissat B."/>
            <person name="Ihrmark K."/>
            <person name="Kauserud H."/>
            <person name="Kohler A."/>
            <person name="LaButti K."/>
            <person name="Lapidus A."/>
            <person name="Lavin J.L."/>
            <person name="Lee Y.-H."/>
            <person name="Lindquist E."/>
            <person name="Lilly W."/>
            <person name="Lucas S."/>
            <person name="Morin E."/>
            <person name="Murat C."/>
            <person name="Oguiza J.A."/>
            <person name="Park J."/>
            <person name="Pisabarro A.G."/>
            <person name="Riley R."/>
            <person name="Rosling A."/>
            <person name="Salamov A."/>
            <person name="Schmidt O."/>
            <person name="Schmutz J."/>
            <person name="Skrede I."/>
            <person name="Stenlid J."/>
            <person name="Wiebenga A."/>
            <person name="Xie X."/>
            <person name="Kues U."/>
            <person name="Hibbett D.S."/>
            <person name="Hoffmeister D."/>
            <person name="Hogberg N."/>
            <person name="Martin F."/>
            <person name="Grigoriev I.V."/>
            <person name="Watkinson S.C."/>
        </authorList>
    </citation>
    <scope>NUCLEOTIDE SEQUENCE</scope>
    <source>
        <strain evidence="2">S7.9</strain>
    </source>
</reference>
<dbReference type="GO" id="GO:0005504">
    <property type="term" value="F:fatty acid binding"/>
    <property type="evidence" value="ECO:0007669"/>
    <property type="project" value="TreeGrafter"/>
</dbReference>
<dbReference type="HOGENOM" id="CLU_028041_1_0_1"/>
<dbReference type="InterPro" id="IPR046373">
    <property type="entry name" value="Acyl-CoA_Oxase/DH_mid-dom_sf"/>
</dbReference>
<dbReference type="PANTHER" id="PTHR10909">
    <property type="entry name" value="ELECTRON TRANSPORT OXIDOREDUCTASE"/>
    <property type="match status" value="1"/>
</dbReference>